<feature type="transmembrane region" description="Helical" evidence="11">
    <location>
        <begin position="616"/>
        <end position="641"/>
    </location>
</feature>
<dbReference type="GO" id="GO:0016887">
    <property type="term" value="F:ATP hydrolysis activity"/>
    <property type="evidence" value="ECO:0007669"/>
    <property type="project" value="InterPro"/>
</dbReference>
<feature type="transmembrane region" description="Helical" evidence="11">
    <location>
        <begin position="1346"/>
        <end position="1364"/>
    </location>
</feature>
<feature type="transmembrane region" description="Helical" evidence="11">
    <location>
        <begin position="682"/>
        <end position="702"/>
    </location>
</feature>
<dbReference type="Pfam" id="PF00005">
    <property type="entry name" value="ABC_tran"/>
    <property type="match status" value="2"/>
</dbReference>
<keyword evidence="5" id="KW-0547">Nucleotide-binding</keyword>
<dbReference type="SUPFAM" id="SSF52540">
    <property type="entry name" value="P-loop containing nucleoside triphosphate hydrolases"/>
    <property type="match status" value="2"/>
</dbReference>
<dbReference type="Pfam" id="PF06422">
    <property type="entry name" value="PDR_CDR"/>
    <property type="match status" value="1"/>
</dbReference>
<keyword evidence="6" id="KW-0067">ATP-binding</keyword>
<dbReference type="InterPro" id="IPR003593">
    <property type="entry name" value="AAA+_ATPase"/>
</dbReference>
<feature type="domain" description="ABC transporter" evidence="12">
    <location>
        <begin position="865"/>
        <end position="1107"/>
    </location>
</feature>
<dbReference type="FunFam" id="3.40.50.300:FF:001010">
    <property type="entry name" value="ABC multidrug transporter (Eurofung)"/>
    <property type="match status" value="1"/>
</dbReference>
<dbReference type="Pfam" id="PF13561">
    <property type="entry name" value="adh_short_C2"/>
    <property type="match status" value="1"/>
</dbReference>
<comment type="subcellular location">
    <subcellularLocation>
        <location evidence="1">Membrane</location>
        <topology evidence="1">Multi-pass membrane protein</topology>
    </subcellularLocation>
</comment>
<feature type="compositionally biased region" description="Low complexity" evidence="10">
    <location>
        <begin position="26"/>
        <end position="43"/>
    </location>
</feature>
<keyword evidence="8 11" id="KW-1133">Transmembrane helix</keyword>
<dbReference type="Pfam" id="PF01061">
    <property type="entry name" value="ABC2_membrane"/>
    <property type="match status" value="2"/>
</dbReference>
<keyword evidence="4 11" id="KW-0812">Transmembrane</keyword>
<evidence type="ECO:0000256" key="11">
    <source>
        <dbReference type="SAM" id="Phobius"/>
    </source>
</evidence>
<dbReference type="InterPro" id="IPR034003">
    <property type="entry name" value="ABCG_PDR_2"/>
</dbReference>
<gene>
    <name evidence="13" type="ORF">CLUP02_16700</name>
</gene>
<dbReference type="PROSITE" id="PS00211">
    <property type="entry name" value="ABC_TRANSPORTER_1"/>
    <property type="match status" value="1"/>
</dbReference>
<feature type="transmembrane region" description="Helical" evidence="11">
    <location>
        <begin position="709"/>
        <end position="728"/>
    </location>
</feature>
<dbReference type="EMBL" id="CP019481">
    <property type="protein sequence ID" value="UQC91166.1"/>
    <property type="molecule type" value="Genomic_DNA"/>
</dbReference>
<dbReference type="GO" id="GO:0005524">
    <property type="term" value="F:ATP binding"/>
    <property type="evidence" value="ECO:0007669"/>
    <property type="project" value="UniProtKB-KW"/>
</dbReference>
<evidence type="ECO:0000256" key="2">
    <source>
        <dbReference type="ARBA" id="ARBA00006012"/>
    </source>
</evidence>
<dbReference type="Gene3D" id="3.40.50.300">
    <property type="entry name" value="P-loop containing nucleotide triphosphate hydrolases"/>
    <property type="match status" value="2"/>
</dbReference>
<feature type="transmembrane region" description="Helical" evidence="11">
    <location>
        <begin position="792"/>
        <end position="813"/>
    </location>
</feature>
<dbReference type="InterPro" id="IPR013525">
    <property type="entry name" value="ABC2_TM"/>
</dbReference>
<dbReference type="InterPro" id="IPR002347">
    <property type="entry name" value="SDR_fam"/>
</dbReference>
<dbReference type="InterPro" id="IPR029481">
    <property type="entry name" value="ABC_trans_N"/>
</dbReference>
<feature type="domain" description="ABC transporter" evidence="12">
    <location>
        <begin position="183"/>
        <end position="430"/>
    </location>
</feature>
<dbReference type="PROSITE" id="PS00061">
    <property type="entry name" value="ADH_SHORT"/>
    <property type="match status" value="1"/>
</dbReference>
<dbReference type="InterPro" id="IPR027417">
    <property type="entry name" value="P-loop_NTPase"/>
</dbReference>
<dbReference type="Gene3D" id="3.40.50.720">
    <property type="entry name" value="NAD(P)-binding Rossmann-like Domain"/>
    <property type="match status" value="1"/>
</dbReference>
<dbReference type="PROSITE" id="PS50893">
    <property type="entry name" value="ABC_TRANSPORTER_2"/>
    <property type="match status" value="2"/>
</dbReference>
<accession>A0A9Q8TAM4</accession>
<dbReference type="PRINTS" id="PR00081">
    <property type="entry name" value="GDHRDH"/>
</dbReference>
<evidence type="ECO:0000256" key="4">
    <source>
        <dbReference type="ARBA" id="ARBA00022692"/>
    </source>
</evidence>
<dbReference type="RefSeq" id="XP_049152765.1">
    <property type="nucleotide sequence ID" value="XM_049295618.1"/>
</dbReference>
<keyword evidence="3" id="KW-0813">Transport</keyword>
<dbReference type="Pfam" id="PF14510">
    <property type="entry name" value="ABC_trans_N"/>
    <property type="match status" value="1"/>
</dbReference>
<feature type="compositionally biased region" description="Basic and acidic residues" evidence="10">
    <location>
        <begin position="44"/>
        <end position="54"/>
    </location>
</feature>
<evidence type="ECO:0000259" key="12">
    <source>
        <dbReference type="PROSITE" id="PS50893"/>
    </source>
</evidence>
<feature type="transmembrane region" description="Helical" evidence="11">
    <location>
        <begin position="540"/>
        <end position="563"/>
    </location>
</feature>
<dbReference type="GO" id="GO:0140359">
    <property type="term" value="F:ABC-type transporter activity"/>
    <property type="evidence" value="ECO:0007669"/>
    <property type="project" value="InterPro"/>
</dbReference>
<feature type="compositionally biased region" description="Basic and acidic residues" evidence="10">
    <location>
        <begin position="1"/>
        <end position="10"/>
    </location>
</feature>
<evidence type="ECO:0000256" key="7">
    <source>
        <dbReference type="ARBA" id="ARBA00022857"/>
    </source>
</evidence>
<feature type="transmembrane region" description="Helical" evidence="11">
    <location>
        <begin position="1313"/>
        <end position="1334"/>
    </location>
</feature>
<feature type="transmembrane region" description="Helical" evidence="11">
    <location>
        <begin position="575"/>
        <end position="596"/>
    </location>
</feature>
<dbReference type="CDD" id="cd03233">
    <property type="entry name" value="ABCG_PDR_domain1"/>
    <property type="match status" value="1"/>
</dbReference>
<evidence type="ECO:0000256" key="9">
    <source>
        <dbReference type="ARBA" id="ARBA00023136"/>
    </source>
</evidence>
<evidence type="ECO:0000256" key="10">
    <source>
        <dbReference type="SAM" id="MobiDB-lite"/>
    </source>
</evidence>
<evidence type="ECO:0000313" key="14">
    <source>
        <dbReference type="Proteomes" id="UP000830671"/>
    </source>
</evidence>
<evidence type="ECO:0000256" key="5">
    <source>
        <dbReference type="ARBA" id="ARBA00022741"/>
    </source>
</evidence>
<organism evidence="13 14">
    <name type="scientific">Colletotrichum lupini</name>
    <dbReference type="NCBI Taxonomy" id="145971"/>
    <lineage>
        <taxon>Eukaryota</taxon>
        <taxon>Fungi</taxon>
        <taxon>Dikarya</taxon>
        <taxon>Ascomycota</taxon>
        <taxon>Pezizomycotina</taxon>
        <taxon>Sordariomycetes</taxon>
        <taxon>Hypocreomycetidae</taxon>
        <taxon>Glomerellales</taxon>
        <taxon>Glomerellaceae</taxon>
        <taxon>Colletotrichum</taxon>
        <taxon>Colletotrichum acutatum species complex</taxon>
    </lineage>
</organism>
<evidence type="ECO:0000256" key="3">
    <source>
        <dbReference type="ARBA" id="ARBA00022448"/>
    </source>
</evidence>
<dbReference type="GeneID" id="73350628"/>
<dbReference type="InterPro" id="IPR017871">
    <property type="entry name" value="ABC_transporter-like_CS"/>
</dbReference>
<dbReference type="InterPro" id="IPR020904">
    <property type="entry name" value="Sc_DH/Rdtase_CS"/>
</dbReference>
<dbReference type="SMART" id="SM00382">
    <property type="entry name" value="AAA"/>
    <property type="match status" value="2"/>
</dbReference>
<dbReference type="Proteomes" id="UP000830671">
    <property type="component" value="Chromosome 9"/>
</dbReference>
<evidence type="ECO:0000256" key="6">
    <source>
        <dbReference type="ARBA" id="ARBA00022840"/>
    </source>
</evidence>
<reference evidence="13" key="1">
    <citation type="journal article" date="2021" name="Mol. Plant Microbe Interact.">
        <title>Complete Genome Sequence of the Plant-Pathogenic Fungus Colletotrichum lupini.</title>
        <authorList>
            <person name="Baroncelli R."/>
            <person name="Pensec F."/>
            <person name="Da Lio D."/>
            <person name="Boufleur T."/>
            <person name="Vicente I."/>
            <person name="Sarrocco S."/>
            <person name="Picot A."/>
            <person name="Baraldi E."/>
            <person name="Sukno S."/>
            <person name="Thon M."/>
            <person name="Le Floch G."/>
        </authorList>
    </citation>
    <scope>NUCLEOTIDE SEQUENCE</scope>
    <source>
        <strain evidence="13">IMI 504893</strain>
    </source>
</reference>
<comment type="similarity">
    <text evidence="2">Belongs to the ABC transporter superfamily. ABCG family. PDR (TC 3.A.1.205) subfamily.</text>
</comment>
<feature type="region of interest" description="Disordered" evidence="10">
    <location>
        <begin position="1621"/>
        <end position="1642"/>
    </location>
</feature>
<proteinExistence type="inferred from homology"/>
<feature type="transmembrane region" description="Helical" evidence="11">
    <location>
        <begin position="1235"/>
        <end position="1255"/>
    </location>
</feature>
<feature type="region of interest" description="Disordered" evidence="10">
    <location>
        <begin position="1"/>
        <end position="59"/>
    </location>
</feature>
<feature type="transmembrane region" description="Helical" evidence="11">
    <location>
        <begin position="653"/>
        <end position="676"/>
    </location>
</feature>
<dbReference type="KEGG" id="clup:CLUP02_16700"/>
<keyword evidence="14" id="KW-1185">Reference proteome</keyword>
<dbReference type="SUPFAM" id="SSF51735">
    <property type="entry name" value="NAD(P)-binding Rossmann-fold domains"/>
    <property type="match status" value="1"/>
</dbReference>
<dbReference type="InterPro" id="IPR010929">
    <property type="entry name" value="PDR_CDR_ABC"/>
</dbReference>
<dbReference type="CDD" id="cd03232">
    <property type="entry name" value="ABCG_PDR_domain2"/>
    <property type="match status" value="1"/>
</dbReference>
<dbReference type="InterPro" id="IPR036291">
    <property type="entry name" value="NAD(P)-bd_dom_sf"/>
</dbReference>
<dbReference type="FunFam" id="3.40.50.300:FF:000054">
    <property type="entry name" value="ABC multidrug transporter atrF"/>
    <property type="match status" value="1"/>
</dbReference>
<feature type="region of interest" description="Disordered" evidence="10">
    <location>
        <begin position="1511"/>
        <end position="1531"/>
    </location>
</feature>
<evidence type="ECO:0000256" key="8">
    <source>
        <dbReference type="ARBA" id="ARBA00022989"/>
    </source>
</evidence>
<dbReference type="GO" id="GO:0016020">
    <property type="term" value="C:membrane"/>
    <property type="evidence" value="ECO:0007669"/>
    <property type="project" value="UniProtKB-SubCell"/>
</dbReference>
<feature type="region of interest" description="Disordered" evidence="10">
    <location>
        <begin position="79"/>
        <end position="120"/>
    </location>
</feature>
<name>A0A9Q8TAM4_9PEZI</name>
<feature type="compositionally biased region" description="Polar residues" evidence="10">
    <location>
        <begin position="108"/>
        <end position="117"/>
    </location>
</feature>
<feature type="transmembrane region" description="Helical" evidence="11">
    <location>
        <begin position="1206"/>
        <end position="1223"/>
    </location>
</feature>
<dbReference type="FunFam" id="3.40.50.720:FF:000084">
    <property type="entry name" value="Short-chain dehydrogenase reductase"/>
    <property type="match status" value="1"/>
</dbReference>
<protein>
    <submittedName>
        <fullName evidence="13">ABC-2 type transporter</fullName>
    </submittedName>
</protein>
<dbReference type="InterPro" id="IPR034001">
    <property type="entry name" value="ABCG_PDR_1"/>
</dbReference>
<keyword evidence="9 11" id="KW-0472">Membrane</keyword>
<evidence type="ECO:0000313" key="13">
    <source>
        <dbReference type="EMBL" id="UQC91166.1"/>
    </source>
</evidence>
<keyword evidence="7" id="KW-0521">NADP</keyword>
<sequence length="1899" mass="208549">MADQDFEKTEQAVAGGSPAVNEKNNTADSSTAPRSSTSTAADSEQQREEARRNNPDGFTAIHAGISVHQAEAEFAELQRELSGHSRASRVNSRNSRRKSEDVEKAVANVNSATPSSETDGEQFDLEAVLRGGVEAEREAGIRPKHIGAYWDGLTVKGMGGTTNYVQTFPDAFVSFVDYVTPVMNLLGLNKKGVEATLLDNFKGVCKPGEMVLVLGKPGSGCTTFLKTIANWRAGYTSVTGDVLYGKFTADEFKQYRGEAVYNQEDDIHHSTLTVEQTLGFALDTKVPAKRPAGMSKNEFKEQVISTLLKMFNIEHTRHTVVGDAFVRGVSGGERKRVSIAEMMITNACVLSWDNSTRGLDASTALDFVKSLRVQTNLYQTTTFVSLYQASENIYNLFDKVMVIDAGKQVYLGPATEARAYFEGLGFAPRPRQTTPDYVTGCTDDFEREYAPGRSAENAPHSPETLAEAFKTSKFQKQIDSEMEEYKARLAQETEKHTDFQVAVKEAKRGSSKRSVYAVGFHLQVYALMKRQFVLKLQDRLSLFLSWFRSIVIAIVLGTLFFRLGSTSASAFSKGGLMFISLLFNAFEAFSELAGIMTGRAIVNKHKAYAFHRPSALWIAQIIVDQAFAASRIMVFSIIVYFMSGLVREAGAFFTFYLMILSGNIAMTLFFRCIGSISPDFDYAIKFAVVIITFFVTTSGYLIQYQSEKVWIRWIYWVNALGLAFSAMMENEFSRLKLTCSSESLIPSGPGYGDINHQVCTLAGSTAGTTLVDGSAYIAAGYNYIKGDLWRNWGIILALIVFFLLMNVTLGELINFGNDGSSAKVYQKPNAERKKLNEALMEKKAAKRRGDKQEGSDLSINSEAVLTWEDLNYDVPVAGGTRRLLNNVYGYVKPGQLTALMGASGAGKTTLLDVLASRKNIGVIHGDVLVDGIKPGKQFQRSTSYAEQLDLHDPTQTVREALRFSALLRQPYETPIPERYEYVEEIIALLEMEHIADCIIGSPEFGLTVEQRKRVTIGVELAAKPELLLFLDEPTSGLDSQSAFNIVRFLKKLAAAGQAILCTIHQPNAALFENFDRLLLLQRGGRTVYFGDIGQDAVVLRDYLKRHGAIAKPTDNVAEYMLEAIGAGSAPRVGNKDWADIWDDSAELANVKDTIGQLKEQRMAAGRTVNHDLEKEYASPQLHQLKVVVNRMNISFWRSPNYLFTRLFNHVVVALITGLTYLQLDGSRSSLQYKVFVMFQVTVLPALIISQVEVMFHIKRALFFRESSSKMYNPLTFAAAITIAELPYSIMCSVGFFLPLYYMPGFQFDSSRAGYQFFMILITELFSVSLGQALASLTPSPFISSQFDPFIMITFALFCGVTIPAPQMPGFWRAWLYQLEPFTRLIGGMVVTALHDLKVACSSVEFNPFTAPPGQTCGEYMQPFFDNGGPGYLANNDTSSCEYCAYKVGDEFYTPLGLNFDNRWRDLGIFLAFVGSNLIILFMAVSIPHFKQVPQLQPQMITPTLKPASQRVSHPACHFPTSSASTPPPHGVLSPPPPANDFIENPVRTELTLNFGIYNRPTNPHHRIHFKSISAARSLPSIASFNHPHETYTQPVPPLKMADQTPRADLTKRQIPFMTLASGDTATLPGGPARTASASDTPESRFALPGTAVLTGGTGAIAHAVARAMLQHGLTGLALLDLDVSSPAAETQIASLRAEFPATKILARSVDVTDEGAVKEAMEVAASELDGIDYLVCFAGVVGCHHALEMSASQFRRILDVNTTGAFICAQAAARVFVEQGRGGRIVFTASISAHRVNFPQPQAGYNASKGALLQLKSSLAAEWARYGITVNSVSPGYMDTVLNEGEGLREAREVWAGRNPTGRMGLPEELGGVVVMLCSRAGSYFNGSDLVVDGGGVVF</sequence>
<feature type="transmembrane region" description="Helical" evidence="11">
    <location>
        <begin position="1276"/>
        <end position="1301"/>
    </location>
</feature>
<dbReference type="PANTHER" id="PTHR19241">
    <property type="entry name" value="ATP-BINDING CASSETTE TRANSPORTER"/>
    <property type="match status" value="1"/>
</dbReference>
<feature type="transmembrane region" description="Helical" evidence="11">
    <location>
        <begin position="1466"/>
        <end position="1489"/>
    </location>
</feature>
<dbReference type="InterPro" id="IPR003439">
    <property type="entry name" value="ABC_transporter-like_ATP-bd"/>
</dbReference>
<evidence type="ECO:0000256" key="1">
    <source>
        <dbReference type="ARBA" id="ARBA00004141"/>
    </source>
</evidence>